<protein>
    <submittedName>
        <fullName evidence="1">Thioredoxin fold domain-containing protein</fullName>
    </submittedName>
</protein>
<dbReference type="Proteomes" id="UP001196097">
    <property type="component" value="Chromosome"/>
</dbReference>
<evidence type="ECO:0000313" key="2">
    <source>
        <dbReference type="Proteomes" id="UP001196097"/>
    </source>
</evidence>
<evidence type="ECO:0000313" key="1">
    <source>
        <dbReference type="EMBL" id="XRP74005.1"/>
    </source>
</evidence>
<proteinExistence type="predicted"/>
<dbReference type="EMBL" id="CP130946">
    <property type="protein sequence ID" value="XRP74005.1"/>
    <property type="molecule type" value="Genomic_DNA"/>
</dbReference>
<sequence length="515" mass="56341">MKHLRMPLIALTTTLLLAPTLARGGIFGILNEVENVTQGAGFSLPTSLNNLYQMAQNVHDGGVTAIPGLAKASNGNSACPPGYVCAKDNSPFYPASANIPSEIAELKYIQEGYAGPIIYVFLDPLCPYCHQLFTQNIQLIQEGRLIIRYIPVALLGSQSTQIASYLLQSPNPAQQLNTYEAIAFTRNNGGIRNFMGNPYGMTEQQLQINKRVMEDLGFNGVPGLVFRLTNGQFEHIQGLISQQRVKGLIPQMVNVAQVHAAAPGAIESYPVNETQKFQMVGDQSIAVGNTSSGSGETKTQEPLNISTTTAPHTLFVRAAMIQNKEPFHMQSSFTDSIQNINESMKMVADPLKDEVEETSTIVINLPVGQSVMHSTAIRIGQHAWAKSNAPGQEGWHEIALNELHRVDLLSALLPYFRNVHAIIGKPVRGHATQGFQATLDKKGVRVMARLASGKAISSAQQLIQKIVFTIFIGKSQHLREINYVEYVIQNGHPYQVTGKSVYYDWGKSVHISPPT</sequence>
<accession>A0ACD5IKI3</accession>
<gene>
    <name evidence="1" type="ORF">HF292_004965</name>
</gene>
<name>A0ACD5IKI3_9PROT</name>
<keyword evidence="2" id="KW-1185">Reference proteome</keyword>
<reference evidence="1 2" key="1">
    <citation type="journal article" date="2021" name="ISME J.">
        <title>Genomic evolution of the class Acidithiobacillia: deep-branching Proteobacteria living in extreme acidic conditions.</title>
        <authorList>
            <person name="Moya-Beltran A."/>
            <person name="Beard S."/>
            <person name="Rojas-Villalobos C."/>
            <person name="Issotta F."/>
            <person name="Gallardo Y."/>
            <person name="Ulloa R."/>
            <person name="Giaveno A."/>
            <person name="Degli Esposti M."/>
            <person name="Johnson D.B."/>
            <person name="Quatrini R."/>
        </authorList>
    </citation>
    <scope>NUCLEOTIDE SEQUENCE [LARGE SCALE GENOMIC DNA]</scope>
    <source>
        <strain evidence="1 2">CF3</strain>
    </source>
</reference>
<organism evidence="1 2">
    <name type="scientific">Acidithiobacillus ferruginosus</name>
    <dbReference type="NCBI Taxonomy" id="3063951"/>
    <lineage>
        <taxon>Bacteria</taxon>
        <taxon>Pseudomonadati</taxon>
        <taxon>Pseudomonadota</taxon>
        <taxon>Acidithiobacillia</taxon>
        <taxon>Acidithiobacillales</taxon>
        <taxon>Acidithiobacillaceae</taxon>
        <taxon>Acidithiobacillus</taxon>
    </lineage>
</organism>